<dbReference type="Gene3D" id="4.10.60.10">
    <property type="entry name" value="Zinc finger, CCHC-type"/>
    <property type="match status" value="1"/>
</dbReference>
<dbReference type="EMBL" id="BQNB010016723">
    <property type="protein sequence ID" value="GJT55020.1"/>
    <property type="molecule type" value="Genomic_DNA"/>
</dbReference>
<feature type="coiled-coil region" evidence="1">
    <location>
        <begin position="967"/>
        <end position="994"/>
    </location>
</feature>
<keyword evidence="1" id="KW-0175">Coiled coil</keyword>
<feature type="region of interest" description="Disordered" evidence="2">
    <location>
        <begin position="322"/>
        <end position="344"/>
    </location>
</feature>
<comment type="caution">
    <text evidence="3">The sequence shown here is derived from an EMBL/GenBank/DDBJ whole genome shotgun (WGS) entry which is preliminary data.</text>
</comment>
<evidence type="ECO:0000256" key="1">
    <source>
        <dbReference type="SAM" id="Coils"/>
    </source>
</evidence>
<feature type="region of interest" description="Disordered" evidence="2">
    <location>
        <begin position="1"/>
        <end position="76"/>
    </location>
</feature>
<evidence type="ECO:0000313" key="4">
    <source>
        <dbReference type="Proteomes" id="UP001151760"/>
    </source>
</evidence>
<reference evidence="3" key="1">
    <citation type="journal article" date="2022" name="Int. J. Mol. Sci.">
        <title>Draft Genome of Tanacetum Coccineum: Genomic Comparison of Closely Related Tanacetum-Family Plants.</title>
        <authorList>
            <person name="Yamashiro T."/>
            <person name="Shiraishi A."/>
            <person name="Nakayama K."/>
            <person name="Satake H."/>
        </authorList>
    </citation>
    <scope>NUCLEOTIDE SEQUENCE</scope>
</reference>
<evidence type="ECO:0000256" key="2">
    <source>
        <dbReference type="SAM" id="MobiDB-lite"/>
    </source>
</evidence>
<sequence length="1352" mass="153052">MVVQAIPQPSITPPTTTITPPPTTTTPTTSPTPASTLTIPTTSVQPSQPRKQRIRRRRDIEVTQPSEPTMVDDDTVPNEVLELEQTKSSQQLKIESLERKVKKLEKSKKKGAHKLKRLYKVGLSASVLSSDDEEPDLDGRNEEMFDAEKDLAGEEVVVEEVVVEKVAEKEIVLEEILNEDEVTLAQTLQKLKSATPKSKGVTIMDPSDTHRADIPKQKNLDKGKGKMDEIEKPVKLSRKEQISFDEQEARRLQALFDEEARKAEEKAKEEAKLVEEWDNVKVKMDADYELASKLQAEEQEELTIEEKSRLFVELMEKSKKHFAAKRAEEKRSKPPTKAQKRKTMSTYLKNMDVLEGSSKRAGDELEKEAKKKQKKDDDDERVKLQALIEITLDEEEVAVNFIPLASKPPVIIEYVIYKAGRYAYYKITKARASGRYMLYRVFSQLLQSFDREYLKTLWKLVKERHGETRPTEGTSGTFTDGIYRVGEEACWDLKIFKMLITIMCSSSSKSYTDQATVQVDSTKGKLTTADSYCCSRIRSAAHVYTRGGQLNAAPVLEVENFTNWKKRFLCHIIGIEPQFENIISNGPFIPMAAGQRKPEGQWTTDERKAANLDQRLKSLIMSVLPDDQMNSVINCLTAKSTWDDLILYHEGPSDVKESRVMDLKLCYNTFKFKEGESLTQTFTRYKALMNELVNDGIKLSKLEINTGFINGLPKKWLSFCQSLRNTNHVKDSELASLFGKLKYEENLIDSIYETEKSKSLVSATPLSTAFFSTSIVQDFQDSPDDVKDTRSSHEYLNDLEEEYQARALLAKSKRFFKKGTQRVSNAKVIDQTECHKYGKKGHFARDCWSKTSVPSYQSPFQSKLLLSSENKPEPRQIKDFEAKYHKVKAKLALLSSSDSAPSSSSGKNKGLIAETYDWDDEEISSNEDEVTEVKALMALTDEERVSVGKESARNGDWTKISIKKEQRNNLLSKYRNLVQELNTCKEQLLVLKQAKHDLLTIYHVNTEILKENQNLKFELKELTSITETWLNSSNIVNQCINEQIPTLKKKIMGIDQLTKDTFSVVSREPVFVKSSANNSDMSITNSNIHKSSKTEDSTLPNQDTDKVPSNESQRNTTNLSVVFSDSSATDYDSADESSVCSTPFLPLKKLDGITINEPPSAPTRGKSSSTFKTNPAPNGKLKNVKMEDDPPLAICKRTDHRTCDHAEFMFSINANQHHNGQGGSSSKSRPSRPSVSFSSCIHCGYNNHHSNDCLYYPTCEICGSYDHNTHGHNRIISLRRGINPKNPQHVTKNCETCGSNVHTTSDHNDNEWFRKRETSQAKDAESFKTNKIESLSASRSNTPTKKWVSRQN</sequence>
<accession>A0ABQ5EWJ8</accession>
<feature type="compositionally biased region" description="Polar residues" evidence="2">
    <location>
        <begin position="1165"/>
        <end position="1176"/>
    </location>
</feature>
<gene>
    <name evidence="3" type="ORF">Tco_0990074</name>
</gene>
<proteinExistence type="predicted"/>
<feature type="region of interest" description="Disordered" evidence="2">
    <location>
        <begin position="195"/>
        <end position="232"/>
    </location>
</feature>
<feature type="compositionally biased region" description="Polar residues" evidence="2">
    <location>
        <begin position="1109"/>
        <end position="1119"/>
    </location>
</feature>
<dbReference type="Proteomes" id="UP001151760">
    <property type="component" value="Unassembled WGS sequence"/>
</dbReference>
<protein>
    <recommendedName>
        <fullName evidence="5">CCHC-type domain-containing protein</fullName>
    </recommendedName>
</protein>
<organism evidence="3 4">
    <name type="scientific">Tanacetum coccineum</name>
    <dbReference type="NCBI Taxonomy" id="301880"/>
    <lineage>
        <taxon>Eukaryota</taxon>
        <taxon>Viridiplantae</taxon>
        <taxon>Streptophyta</taxon>
        <taxon>Embryophyta</taxon>
        <taxon>Tracheophyta</taxon>
        <taxon>Spermatophyta</taxon>
        <taxon>Magnoliopsida</taxon>
        <taxon>eudicotyledons</taxon>
        <taxon>Gunneridae</taxon>
        <taxon>Pentapetalae</taxon>
        <taxon>asterids</taxon>
        <taxon>campanulids</taxon>
        <taxon>Asterales</taxon>
        <taxon>Asteraceae</taxon>
        <taxon>Asteroideae</taxon>
        <taxon>Anthemideae</taxon>
        <taxon>Anthemidinae</taxon>
        <taxon>Tanacetum</taxon>
    </lineage>
</organism>
<dbReference type="Pfam" id="PF14223">
    <property type="entry name" value="Retrotran_gag_2"/>
    <property type="match status" value="1"/>
</dbReference>
<feature type="coiled-coil region" evidence="1">
    <location>
        <begin position="249"/>
        <end position="280"/>
    </location>
</feature>
<feature type="region of interest" description="Disordered" evidence="2">
    <location>
        <begin position="1318"/>
        <end position="1352"/>
    </location>
</feature>
<reference evidence="3" key="2">
    <citation type="submission" date="2022-01" db="EMBL/GenBank/DDBJ databases">
        <authorList>
            <person name="Yamashiro T."/>
            <person name="Shiraishi A."/>
            <person name="Satake H."/>
            <person name="Nakayama K."/>
        </authorList>
    </citation>
    <scope>NUCLEOTIDE SEQUENCE</scope>
</reference>
<keyword evidence="4" id="KW-1185">Reference proteome</keyword>
<feature type="compositionally biased region" description="Basic and acidic residues" evidence="2">
    <location>
        <begin position="1318"/>
        <end position="1331"/>
    </location>
</feature>
<evidence type="ECO:0000313" key="3">
    <source>
        <dbReference type="EMBL" id="GJT55020.1"/>
    </source>
</evidence>
<feature type="compositionally biased region" description="Polar residues" evidence="2">
    <location>
        <begin position="1332"/>
        <end position="1352"/>
    </location>
</feature>
<feature type="compositionally biased region" description="Low complexity" evidence="2">
    <location>
        <begin position="25"/>
        <end position="43"/>
    </location>
</feature>
<evidence type="ECO:0008006" key="5">
    <source>
        <dbReference type="Google" id="ProtNLM"/>
    </source>
</evidence>
<feature type="compositionally biased region" description="Low complexity" evidence="2">
    <location>
        <begin position="1"/>
        <end position="18"/>
    </location>
</feature>
<feature type="region of interest" description="Disordered" evidence="2">
    <location>
        <begin position="1077"/>
        <end position="1119"/>
    </location>
</feature>
<name>A0ABQ5EWJ8_9ASTR</name>
<feature type="compositionally biased region" description="Basic and acidic residues" evidence="2">
    <location>
        <begin position="207"/>
        <end position="232"/>
    </location>
</feature>
<feature type="region of interest" description="Disordered" evidence="2">
    <location>
        <begin position="1151"/>
        <end position="1185"/>
    </location>
</feature>
<feature type="coiled-coil region" evidence="1">
    <location>
        <begin position="80"/>
        <end position="114"/>
    </location>
</feature>
<feature type="compositionally biased region" description="Polar residues" evidence="2">
    <location>
        <begin position="1077"/>
        <end position="1089"/>
    </location>
</feature>